<reference evidence="3 4" key="1">
    <citation type="submission" date="2016-10" db="EMBL/GenBank/DDBJ databases">
        <authorList>
            <person name="de Groot N.N."/>
        </authorList>
    </citation>
    <scope>NUCLEOTIDE SEQUENCE [LARGE SCALE GENOMIC DNA]</scope>
    <source>
        <strain evidence="3 4">CGMCC 1.9113</strain>
    </source>
</reference>
<evidence type="ECO:0000259" key="2">
    <source>
        <dbReference type="Pfam" id="PF13400"/>
    </source>
</evidence>
<dbReference type="InterPro" id="IPR028087">
    <property type="entry name" value="Tad_N"/>
</dbReference>
<dbReference type="InterPro" id="IPR036465">
    <property type="entry name" value="vWFA_dom_sf"/>
</dbReference>
<keyword evidence="1" id="KW-0472">Membrane</keyword>
<feature type="transmembrane region" description="Helical" evidence="1">
    <location>
        <begin position="27"/>
        <end position="45"/>
    </location>
</feature>
<protein>
    <submittedName>
        <fullName evidence="3">Flp pilus assembly protein TadG</fullName>
    </submittedName>
</protein>
<gene>
    <name evidence="3" type="ORF">SAMN04488241_11331</name>
</gene>
<dbReference type="OrthoDB" id="7522752at2"/>
<keyword evidence="4" id="KW-1185">Reference proteome</keyword>
<dbReference type="SUPFAM" id="SSF53300">
    <property type="entry name" value="vWA-like"/>
    <property type="match status" value="1"/>
</dbReference>
<dbReference type="Pfam" id="PF13400">
    <property type="entry name" value="Tad"/>
    <property type="match status" value="1"/>
</dbReference>
<dbReference type="EMBL" id="FOXP01000013">
    <property type="protein sequence ID" value="SFP96847.1"/>
    <property type="molecule type" value="Genomic_DNA"/>
</dbReference>
<evidence type="ECO:0000313" key="3">
    <source>
        <dbReference type="EMBL" id="SFP96847.1"/>
    </source>
</evidence>
<keyword evidence="1" id="KW-1133">Transmembrane helix</keyword>
<accession>A0A1I5UP50</accession>
<name>A0A1I5UP50_9SPHN</name>
<dbReference type="Proteomes" id="UP000199586">
    <property type="component" value="Unassembled WGS sequence"/>
</dbReference>
<sequence length="607" mass="66578">MSDNRCKVISTEGLLTRLRQSRRGNTLVMAAAAMVPLAGMVGGGLDLSRLYLVKTRLQHGCDAGALAGRKSMGAGIWTQSDNAPLKAANLFFDGNFEDNAYGSKNIQRSFTEAAGKVSGRAQADVPMTLMKIFSKPTQTLVVSCDAEMRLPNTDVMFVLDTTGSMQDVPSGDTLTKLDSLKVAVKCFYEIVARLDTDANCTTGNPSGGTGSQVQIRFGFVPYATNVNVGRLLKPEWFADSWKYQTRKIDGRESSGSWKLDSFYEAKQYDTCIKKADTDLREYRVVGPTRTYNGVTYGPYYCVHEYRDKNVVRWKYDELAVDVSLLKNGSSWRGSFQWPLANDGSNRTITWDGCIEERQTVRTTNFSPIPAGAKDLNIDEVPSDNATRWGMVLPGVVYTRNGSGGWNLSSSTTTTDYGNQSYYACPTEARLLQAWPNATDFDDYVDSLKPEGNTFHDIGLIWGARLMSPTGLFKADNATTSKGGDIERHMIFMTDGDACTAPDNYTAYGVLWFDRRQTPKADVPTGGCTDTGTLTEQVNLRTAAICSAVKNKNITLWVVAFGTLAPSTVTRLKACATSGRYFTATNAPQLQATFKSIADQISQLRLTS</sequence>
<evidence type="ECO:0000256" key="1">
    <source>
        <dbReference type="SAM" id="Phobius"/>
    </source>
</evidence>
<evidence type="ECO:0000313" key="4">
    <source>
        <dbReference type="Proteomes" id="UP000199586"/>
    </source>
</evidence>
<keyword evidence="1" id="KW-0812">Transmembrane</keyword>
<dbReference type="AlphaFoldDB" id="A0A1I5UP50"/>
<dbReference type="STRING" id="634430.SAMN04488241_11331"/>
<proteinExistence type="predicted"/>
<organism evidence="3 4">
    <name type="scientific">Sphingomonas rubra</name>
    <dbReference type="NCBI Taxonomy" id="634430"/>
    <lineage>
        <taxon>Bacteria</taxon>
        <taxon>Pseudomonadati</taxon>
        <taxon>Pseudomonadota</taxon>
        <taxon>Alphaproteobacteria</taxon>
        <taxon>Sphingomonadales</taxon>
        <taxon>Sphingomonadaceae</taxon>
        <taxon>Sphingomonas</taxon>
    </lineage>
</organism>
<feature type="domain" description="Putative Flp pilus-assembly TadG-like N-terminal" evidence="2">
    <location>
        <begin position="24"/>
        <end position="68"/>
    </location>
</feature>
<dbReference type="Gene3D" id="3.40.50.410">
    <property type="entry name" value="von Willebrand factor, type A domain"/>
    <property type="match status" value="2"/>
</dbReference>